<gene>
    <name evidence="2" type="ORF">AMOR_44460</name>
</gene>
<keyword evidence="1" id="KW-0472">Membrane</keyword>
<protein>
    <recommendedName>
        <fullName evidence="4">Integral membrane protein</fullName>
    </recommendedName>
</protein>
<feature type="transmembrane region" description="Helical" evidence="1">
    <location>
        <begin position="47"/>
        <end position="66"/>
    </location>
</feature>
<feature type="transmembrane region" description="Helical" evidence="1">
    <location>
        <begin position="78"/>
        <end position="105"/>
    </location>
</feature>
<evidence type="ECO:0000313" key="2">
    <source>
        <dbReference type="EMBL" id="BDG05450.1"/>
    </source>
</evidence>
<organism evidence="2 3">
    <name type="scientific">Anaeromyxobacter oryzae</name>
    <dbReference type="NCBI Taxonomy" id="2918170"/>
    <lineage>
        <taxon>Bacteria</taxon>
        <taxon>Pseudomonadati</taxon>
        <taxon>Myxococcota</taxon>
        <taxon>Myxococcia</taxon>
        <taxon>Myxococcales</taxon>
        <taxon>Cystobacterineae</taxon>
        <taxon>Anaeromyxobacteraceae</taxon>
        <taxon>Anaeromyxobacter</taxon>
    </lineage>
</organism>
<name>A0ABM7X0V7_9BACT</name>
<keyword evidence="1" id="KW-1133">Transmembrane helix</keyword>
<dbReference type="RefSeq" id="WP_248354300.1">
    <property type="nucleotide sequence ID" value="NZ_AP025591.1"/>
</dbReference>
<proteinExistence type="predicted"/>
<evidence type="ECO:0000256" key="1">
    <source>
        <dbReference type="SAM" id="Phobius"/>
    </source>
</evidence>
<evidence type="ECO:0000313" key="3">
    <source>
        <dbReference type="Proteomes" id="UP001162891"/>
    </source>
</evidence>
<reference evidence="3" key="1">
    <citation type="journal article" date="2022" name="Int. J. Syst. Evol. Microbiol.">
        <title>Anaeromyxobacter oryzae sp. nov., Anaeromyxobacter diazotrophicus sp. nov. and Anaeromyxobacter paludicola sp. nov., isolated from paddy soils.</title>
        <authorList>
            <person name="Itoh H."/>
            <person name="Xu Z."/>
            <person name="Mise K."/>
            <person name="Masuda Y."/>
            <person name="Ushijima N."/>
            <person name="Hayakawa C."/>
            <person name="Shiratori Y."/>
            <person name="Senoo K."/>
        </authorList>
    </citation>
    <scope>NUCLEOTIDE SEQUENCE [LARGE SCALE GENOMIC DNA]</scope>
    <source>
        <strain evidence="3">Red232</strain>
    </source>
</reference>
<dbReference type="EMBL" id="AP025591">
    <property type="protein sequence ID" value="BDG05450.1"/>
    <property type="molecule type" value="Genomic_DNA"/>
</dbReference>
<dbReference type="Proteomes" id="UP001162891">
    <property type="component" value="Chromosome"/>
</dbReference>
<accession>A0ABM7X0V7</accession>
<keyword evidence="3" id="KW-1185">Reference proteome</keyword>
<sequence length="131" mass="13336">MLRVVPPALHGVLDYVVAAALVIAPTLLGASGGAAAICFVLGVGQAAMSLVTAYPLGVVPVVPFWAHGVVEVGSAALLLFLGLLTGPASGLFVVVALAIFGLAALTDYRATDRDPALRRPAHARVSARRRS</sequence>
<keyword evidence="1" id="KW-0812">Transmembrane</keyword>
<feature type="transmembrane region" description="Helical" evidence="1">
    <location>
        <begin position="15"/>
        <end position="40"/>
    </location>
</feature>
<evidence type="ECO:0008006" key="4">
    <source>
        <dbReference type="Google" id="ProtNLM"/>
    </source>
</evidence>